<proteinExistence type="predicted"/>
<evidence type="ECO:0000259" key="1">
    <source>
        <dbReference type="Pfam" id="PF01272"/>
    </source>
</evidence>
<comment type="caution">
    <text evidence="2">The sequence shown here is derived from an EMBL/GenBank/DDBJ whole genome shotgun (WGS) entry which is preliminary data.</text>
</comment>
<name>A0A9W4SM27_9GLOM</name>
<dbReference type="GO" id="GO:0032784">
    <property type="term" value="P:regulation of DNA-templated transcription elongation"/>
    <property type="evidence" value="ECO:0007669"/>
    <property type="project" value="InterPro"/>
</dbReference>
<organism evidence="2 3">
    <name type="scientific">Funneliformis geosporum</name>
    <dbReference type="NCBI Taxonomy" id="1117311"/>
    <lineage>
        <taxon>Eukaryota</taxon>
        <taxon>Fungi</taxon>
        <taxon>Fungi incertae sedis</taxon>
        <taxon>Mucoromycota</taxon>
        <taxon>Glomeromycotina</taxon>
        <taxon>Glomeromycetes</taxon>
        <taxon>Glomerales</taxon>
        <taxon>Glomeraceae</taxon>
        <taxon>Funneliformis</taxon>
    </lineage>
</organism>
<dbReference type="InterPro" id="IPR001437">
    <property type="entry name" value="Tscrpt_elong_fac_GreA/B_C"/>
</dbReference>
<gene>
    <name evidence="2" type="ORF">FWILDA_LOCUS6147</name>
</gene>
<feature type="domain" description="Transcription elongation factor GreA/GreB C-terminal" evidence="1">
    <location>
        <begin position="11"/>
        <end position="68"/>
    </location>
</feature>
<dbReference type="GO" id="GO:0003677">
    <property type="term" value="F:DNA binding"/>
    <property type="evidence" value="ECO:0007669"/>
    <property type="project" value="InterPro"/>
</dbReference>
<dbReference type="Pfam" id="PF01272">
    <property type="entry name" value="GreA_GreB"/>
    <property type="match status" value="1"/>
</dbReference>
<dbReference type="Proteomes" id="UP001153678">
    <property type="component" value="Unassembled WGS sequence"/>
</dbReference>
<sequence length="394" mass="45021">MAEMSRENDKIITYLLLATGEKRTIRLTSGETDPDQGKISRNSPVGMALSEKRVGEITEVKTSQGEYQEQQVGRNYLKENKTKVRAIIVVNTNWQNVGLLADISQEIVKSPLRAVIETEKDLSENFTSSLKKKENEDLYLLVDNPERIEQAIKHCLNNFSPQQKAPFQFIVGIPPVIGGEMRLARIIDYLYTQSEEIINLSKKEYLSLGVSFYDLKLLLQLLQPLRIITLQNSYKNKNFFTHLPGKFLTLDDGYAFSFPDQKLLALKVKETLIKDKLQLKEVKIEPIAISSALNIPKLTTKIKNWSSSTYRRVYQGLDNVREGRARRFVCGSGRNISGEAVHETLIYDGGGIYTRIIERNGRQTTETKELQTFMEVFFLEFIEAAIEELMCFCI</sequence>
<reference evidence="2" key="1">
    <citation type="submission" date="2022-08" db="EMBL/GenBank/DDBJ databases">
        <authorList>
            <person name="Kallberg Y."/>
            <person name="Tangrot J."/>
            <person name="Rosling A."/>
        </authorList>
    </citation>
    <scope>NUCLEOTIDE SEQUENCE</scope>
    <source>
        <strain evidence="2">Wild A</strain>
    </source>
</reference>
<dbReference type="EMBL" id="CAMKVN010001083">
    <property type="protein sequence ID" value="CAI2173562.1"/>
    <property type="molecule type" value="Genomic_DNA"/>
</dbReference>
<dbReference type="SUPFAM" id="SSF54534">
    <property type="entry name" value="FKBP-like"/>
    <property type="match status" value="1"/>
</dbReference>
<dbReference type="Gene3D" id="3.10.50.30">
    <property type="entry name" value="Transcription elongation factor, GreA/GreB, C-terminal domain"/>
    <property type="match status" value="1"/>
</dbReference>
<accession>A0A9W4SM27</accession>
<dbReference type="AlphaFoldDB" id="A0A9W4SM27"/>
<keyword evidence="3" id="KW-1185">Reference proteome</keyword>
<evidence type="ECO:0000313" key="3">
    <source>
        <dbReference type="Proteomes" id="UP001153678"/>
    </source>
</evidence>
<dbReference type="InterPro" id="IPR036953">
    <property type="entry name" value="GreA/GreB_C_sf"/>
</dbReference>
<dbReference type="OrthoDB" id="2439404at2759"/>
<protein>
    <submittedName>
        <fullName evidence="2">11126_t:CDS:1</fullName>
    </submittedName>
</protein>
<evidence type="ECO:0000313" key="2">
    <source>
        <dbReference type="EMBL" id="CAI2173562.1"/>
    </source>
</evidence>